<evidence type="ECO:0000256" key="2">
    <source>
        <dbReference type="ARBA" id="ARBA00022448"/>
    </source>
</evidence>
<keyword evidence="5" id="KW-1185">Reference proteome</keyword>
<evidence type="ECO:0000256" key="3">
    <source>
        <dbReference type="ARBA" id="ARBA00022927"/>
    </source>
</evidence>
<evidence type="ECO:0000256" key="1">
    <source>
        <dbReference type="ARBA" id="ARBA00010394"/>
    </source>
</evidence>
<organism evidence="4 5">
    <name type="scientific">Fraxinus pennsylvanica</name>
    <dbReference type="NCBI Taxonomy" id="56036"/>
    <lineage>
        <taxon>Eukaryota</taxon>
        <taxon>Viridiplantae</taxon>
        <taxon>Streptophyta</taxon>
        <taxon>Embryophyta</taxon>
        <taxon>Tracheophyta</taxon>
        <taxon>Spermatophyta</taxon>
        <taxon>Magnoliopsida</taxon>
        <taxon>eudicotyledons</taxon>
        <taxon>Gunneridae</taxon>
        <taxon>Pentapetalae</taxon>
        <taxon>asterids</taxon>
        <taxon>lamiids</taxon>
        <taxon>Lamiales</taxon>
        <taxon>Oleaceae</taxon>
        <taxon>Oleeae</taxon>
        <taxon>Fraxinus</taxon>
    </lineage>
</organism>
<dbReference type="PANTHER" id="PTHR23316">
    <property type="entry name" value="IMPORTIN ALPHA"/>
    <property type="match status" value="1"/>
</dbReference>
<dbReference type="Proteomes" id="UP000834106">
    <property type="component" value="Chromosome 16"/>
</dbReference>
<keyword evidence="2" id="KW-0813">Transport</keyword>
<protein>
    <submittedName>
        <fullName evidence="4">Uncharacterized protein</fullName>
    </submittedName>
</protein>
<gene>
    <name evidence="4" type="ORF">FPE_LOCUS25881</name>
</gene>
<comment type="similarity">
    <text evidence="1">Belongs to the importin alpha family.</text>
</comment>
<evidence type="ECO:0000313" key="5">
    <source>
        <dbReference type="Proteomes" id="UP000834106"/>
    </source>
</evidence>
<dbReference type="InterPro" id="IPR011989">
    <property type="entry name" value="ARM-like"/>
</dbReference>
<name>A0AAD2E8A3_9LAMI</name>
<keyword evidence="3" id="KW-0653">Protein transport</keyword>
<reference evidence="4" key="1">
    <citation type="submission" date="2023-05" db="EMBL/GenBank/DDBJ databases">
        <authorList>
            <person name="Huff M."/>
        </authorList>
    </citation>
    <scope>NUCLEOTIDE SEQUENCE</scope>
</reference>
<dbReference type="GO" id="GO:0015031">
    <property type="term" value="P:protein transport"/>
    <property type="evidence" value="ECO:0007669"/>
    <property type="project" value="UniProtKB-KW"/>
</dbReference>
<evidence type="ECO:0000313" key="4">
    <source>
        <dbReference type="EMBL" id="CAI9778451.1"/>
    </source>
</evidence>
<accession>A0AAD2E8A3</accession>
<dbReference type="EMBL" id="OU503051">
    <property type="protein sequence ID" value="CAI9778451.1"/>
    <property type="molecule type" value="Genomic_DNA"/>
</dbReference>
<sequence length="117" mass="13334">MIASVSAESRDLVLSHGVLMPLLEQFNDKTKPTIVEKATKTLSKLCQRKPRFEQVKSAILPLAHLIHIDDVAVLWYACEALFHLTCGEMDMKQAVIEAGVFPRLFELLPRFRHQHLI</sequence>
<dbReference type="SUPFAM" id="SSF48371">
    <property type="entry name" value="ARM repeat"/>
    <property type="match status" value="1"/>
</dbReference>
<dbReference type="AlphaFoldDB" id="A0AAD2E8A3"/>
<proteinExistence type="inferred from homology"/>
<dbReference type="Gene3D" id="1.25.10.10">
    <property type="entry name" value="Leucine-rich Repeat Variant"/>
    <property type="match status" value="1"/>
</dbReference>
<dbReference type="InterPro" id="IPR016024">
    <property type="entry name" value="ARM-type_fold"/>
</dbReference>